<dbReference type="AlphaFoldDB" id="A0A667YEV1"/>
<accession>A0A667YEV1</accession>
<reference evidence="2" key="1">
    <citation type="submission" date="2019-06" db="EMBL/GenBank/DDBJ databases">
        <authorList>
            <consortium name="Wellcome Sanger Institute Data Sharing"/>
        </authorList>
    </citation>
    <scope>NUCLEOTIDE SEQUENCE [LARGE SCALE GENOMIC DNA]</scope>
</reference>
<dbReference type="RefSeq" id="XP_029903966.1">
    <property type="nucleotide sequence ID" value="XM_030048106.1"/>
</dbReference>
<keyword evidence="3" id="KW-1185">Reference proteome</keyword>
<dbReference type="Pfam" id="PF15673">
    <property type="entry name" value="Ciart"/>
    <property type="match status" value="1"/>
</dbReference>
<dbReference type="InParanoid" id="A0A667YEV1"/>
<dbReference type="RefSeq" id="XP_029903967.1">
    <property type="nucleotide sequence ID" value="XM_030048107.1"/>
</dbReference>
<organism evidence="2 3">
    <name type="scientific">Myripristis murdjan</name>
    <name type="common">pinecone soldierfish</name>
    <dbReference type="NCBI Taxonomy" id="586833"/>
    <lineage>
        <taxon>Eukaryota</taxon>
        <taxon>Metazoa</taxon>
        <taxon>Chordata</taxon>
        <taxon>Craniata</taxon>
        <taxon>Vertebrata</taxon>
        <taxon>Euteleostomi</taxon>
        <taxon>Actinopterygii</taxon>
        <taxon>Neopterygii</taxon>
        <taxon>Teleostei</taxon>
        <taxon>Neoteleostei</taxon>
        <taxon>Acanthomorphata</taxon>
        <taxon>Holocentriformes</taxon>
        <taxon>Holocentridae</taxon>
        <taxon>Myripristis</taxon>
    </lineage>
</organism>
<dbReference type="PANTHER" id="PTHR35441:SF2">
    <property type="entry name" value="CIRCADIAN-ASSOCIATED TRANSCRIPTIONAL REPRESSOR"/>
    <property type="match status" value="1"/>
</dbReference>
<name>A0A667YEV1_9TELE</name>
<evidence type="ECO:0000313" key="3">
    <source>
        <dbReference type="Proteomes" id="UP000472263"/>
    </source>
</evidence>
<dbReference type="GO" id="GO:0005634">
    <property type="term" value="C:nucleus"/>
    <property type="evidence" value="ECO:0007669"/>
    <property type="project" value="TreeGrafter"/>
</dbReference>
<dbReference type="GO" id="GO:0000978">
    <property type="term" value="F:RNA polymerase II cis-regulatory region sequence-specific DNA binding"/>
    <property type="evidence" value="ECO:0007669"/>
    <property type="project" value="TreeGrafter"/>
</dbReference>
<dbReference type="GeneID" id="115356833"/>
<dbReference type="OrthoDB" id="9949430at2759"/>
<feature type="region of interest" description="Disordered" evidence="1">
    <location>
        <begin position="1"/>
        <end position="94"/>
    </location>
</feature>
<sequence>MSTSDSDYSIDWLASDEEDCDSPNRLSPQHTEAQPPPSSTTSLRESPTGHHIRSGLTQSRDDGCACKNGDHRGSSGADSLAPLQPPSATPVQGFTCVSQQTPSRAFCTSSNGAVAKHHHQMRKRAHSPGLEGLEKPKPGTEKELFSQKCADLQCYVQPLSSILQGLQSGRYSERLSSFQESVAMDRIQRIMGVLQNPNMGERFLSIILKIEVMLHSWFPHVKPNVTVTQANDSTPTKRQKYNTSATPPPSSPVSQCSSDLDWAPRITDGPPANAYSATHLKWLHTSPICSLKTPEPTLGRPPAPASPPPARYNLEVTQDNAVSSSTDSQSEPLHHPNATPRLSQGLLPFKIRSPCLERLLQAKDSIITSRILGDSSTSERSWMS</sequence>
<dbReference type="Proteomes" id="UP000472263">
    <property type="component" value="Chromosome 3"/>
</dbReference>
<dbReference type="GeneTree" id="ENSGT00940000164936"/>
<feature type="compositionally biased region" description="Basic and acidic residues" evidence="1">
    <location>
        <begin position="59"/>
        <end position="73"/>
    </location>
</feature>
<feature type="compositionally biased region" description="Pro residues" evidence="1">
    <location>
        <begin position="299"/>
        <end position="310"/>
    </location>
</feature>
<feature type="region of interest" description="Disordered" evidence="1">
    <location>
        <begin position="293"/>
        <end position="312"/>
    </location>
</feature>
<dbReference type="GO" id="GO:0032922">
    <property type="term" value="P:circadian regulation of gene expression"/>
    <property type="evidence" value="ECO:0007669"/>
    <property type="project" value="InterPro"/>
</dbReference>
<dbReference type="GO" id="GO:0045892">
    <property type="term" value="P:negative regulation of DNA-templated transcription"/>
    <property type="evidence" value="ECO:0007669"/>
    <property type="project" value="TreeGrafter"/>
</dbReference>
<reference evidence="2" key="2">
    <citation type="submission" date="2025-08" db="UniProtKB">
        <authorList>
            <consortium name="Ensembl"/>
        </authorList>
    </citation>
    <scope>IDENTIFICATION</scope>
</reference>
<feature type="compositionally biased region" description="Polar residues" evidence="1">
    <location>
        <begin position="227"/>
        <end position="236"/>
    </location>
</feature>
<reference evidence="2" key="3">
    <citation type="submission" date="2025-09" db="UniProtKB">
        <authorList>
            <consortium name="Ensembl"/>
        </authorList>
    </citation>
    <scope>IDENTIFICATION</scope>
</reference>
<dbReference type="PANTHER" id="PTHR35441">
    <property type="entry name" value="CIRCADIAN-ASSOCIATED TRANSCRIPTIONAL REPRESSOR"/>
    <property type="match status" value="1"/>
</dbReference>
<protein>
    <submittedName>
        <fullName evidence="2">Circadian-associated transcriptional repressor-like</fullName>
    </submittedName>
</protein>
<proteinExistence type="predicted"/>
<evidence type="ECO:0000256" key="1">
    <source>
        <dbReference type="SAM" id="MobiDB-lite"/>
    </source>
</evidence>
<feature type="region of interest" description="Disordered" evidence="1">
    <location>
        <begin position="319"/>
        <end position="342"/>
    </location>
</feature>
<evidence type="ECO:0000313" key="2">
    <source>
        <dbReference type="Ensembl" id="ENSMMDP00005019786.1"/>
    </source>
</evidence>
<feature type="compositionally biased region" description="Polar residues" evidence="1">
    <location>
        <begin position="319"/>
        <end position="331"/>
    </location>
</feature>
<feature type="region of interest" description="Disordered" evidence="1">
    <location>
        <begin position="227"/>
        <end position="258"/>
    </location>
</feature>
<gene>
    <name evidence="2" type="primary">LOC115356833</name>
</gene>
<dbReference type="InterPro" id="IPR031373">
    <property type="entry name" value="Ciart"/>
</dbReference>
<dbReference type="Ensembl" id="ENSMMDT00005020254.1">
    <property type="protein sequence ID" value="ENSMMDP00005019786.1"/>
    <property type="gene ID" value="ENSMMDG00005009777.1"/>
</dbReference>